<dbReference type="GO" id="GO:0046872">
    <property type="term" value="F:metal ion binding"/>
    <property type="evidence" value="ECO:0007669"/>
    <property type="project" value="UniProtKB-UniRule"/>
</dbReference>
<organism evidence="18 19">
    <name type="scientific">Parvimonas micra</name>
    <dbReference type="NCBI Taxonomy" id="33033"/>
    <lineage>
        <taxon>Bacteria</taxon>
        <taxon>Bacillati</taxon>
        <taxon>Bacillota</taxon>
        <taxon>Tissierellia</taxon>
        <taxon>Tissierellales</taxon>
        <taxon>Peptoniphilaceae</taxon>
        <taxon>Parvimonas</taxon>
    </lineage>
</organism>
<dbReference type="InterPro" id="IPR013815">
    <property type="entry name" value="ATP_grasp_subdomain_1"/>
</dbReference>
<evidence type="ECO:0000256" key="12">
    <source>
        <dbReference type="PIRSR" id="PIRSR000853-1"/>
    </source>
</evidence>
<dbReference type="GO" id="GO:0005524">
    <property type="term" value="F:ATP binding"/>
    <property type="evidence" value="ECO:0007669"/>
    <property type="project" value="UniProtKB-UniRule"/>
</dbReference>
<dbReference type="Pfam" id="PF01326">
    <property type="entry name" value="PPDK_N"/>
    <property type="match status" value="2"/>
</dbReference>
<dbReference type="Pfam" id="PF00391">
    <property type="entry name" value="PEP-utilizers"/>
    <property type="match status" value="1"/>
</dbReference>
<dbReference type="Gene3D" id="3.30.1490.20">
    <property type="entry name" value="ATP-grasp fold, A domain"/>
    <property type="match status" value="1"/>
</dbReference>
<dbReference type="InterPro" id="IPR015813">
    <property type="entry name" value="Pyrv/PenolPyrv_kinase-like_dom"/>
</dbReference>
<dbReference type="InterPro" id="IPR008279">
    <property type="entry name" value="PEP-util_enz_mobile_dom"/>
</dbReference>
<dbReference type="InterPro" id="IPR036637">
    <property type="entry name" value="Phosphohistidine_dom_sf"/>
</dbReference>
<evidence type="ECO:0000256" key="5">
    <source>
        <dbReference type="ARBA" id="ARBA00022679"/>
    </source>
</evidence>
<dbReference type="Gene3D" id="1.20.80.30">
    <property type="match status" value="1"/>
</dbReference>
<dbReference type="Gene3D" id="3.20.20.60">
    <property type="entry name" value="Phosphoenolpyruvate-binding domains"/>
    <property type="match status" value="1"/>
</dbReference>
<dbReference type="Gene3D" id="3.30.470.20">
    <property type="entry name" value="ATP-grasp fold, B domain"/>
    <property type="match status" value="1"/>
</dbReference>
<dbReference type="PANTHER" id="PTHR22931:SF9">
    <property type="entry name" value="PYRUVATE, PHOSPHATE DIKINASE 1, CHLOROPLASTIC"/>
    <property type="match status" value="1"/>
</dbReference>
<evidence type="ECO:0000259" key="16">
    <source>
        <dbReference type="Pfam" id="PF01326"/>
    </source>
</evidence>
<feature type="domain" description="PEP-utilising enzyme C-terminal" evidence="17">
    <location>
        <begin position="518"/>
        <end position="869"/>
    </location>
</feature>
<evidence type="ECO:0000259" key="17">
    <source>
        <dbReference type="Pfam" id="PF02896"/>
    </source>
</evidence>
<evidence type="ECO:0000256" key="11">
    <source>
        <dbReference type="PIRNR" id="PIRNR000853"/>
    </source>
</evidence>
<sequence length="874" mass="98110">MSKFVYNFDEGNKDMRALLGGKGANLAEMTNIGLNVPFGFTITTEACNNFYKNDEKISESLIEEIKTHIKDCESKLQKSFSSTENPLLFSVRSGAVISMPGMMDTILNLGLNDKSVIGLANSTNNERFAFDSYRRFIQMFSDVAMEIPKIYFENELDRIKEEKNVKMDTELTAEDLKILVEKFKKIFKQETGKEFPQDPIEQLIIAIKAVFKSWMNPRAIVYRKLNGIDDSLGTAVNVQAMVFGNMGNTSGTGVAFSRNPSTGENKLFGEFLMNAQGEDVVAGIRTPESIEKLKEIMPEVYDEFLRIAKTLEKHYKDMQDLEFTIEKGKLYLLQTRNGKRTTDAAINVAVDLVNEGLISKEEAILRVEPKSLDQLLHPIFNAEMMKNTPILARGLAASPGAASGKVYFHSKDIVDAVKSGEKVILVRQETSPEDIEGMVEAEGILTARGGMTSHAAVVARGMGKCCIAGASEIKVDEIERVIKTQNEVIKEGDVISLDGTTGIIYKGEIEKLNPKLTGNFKIFMDWVNEIKILGVRANADNPRDAKQAVEFGAEGIGLCRTEHMFFDKDRIPVVRQMILSENTEQRVEALEKIRPMQEKDFYDIYSVLKEKSVTIRLLDPPLHEFLPYEDEDIKNLAKEMNIDESHLRDVITDLEEVNPMLGHRGCRLAVTYPEIYRMQAKAIINAAIKAQKDLNISITPEIMIPLVGELEELKYVKREIVEEIEMTLKELNENIKYKIGTMIEIPRAALLADEIATEAEFFSYGTNDLTQMTFGFSRDDAGKFLNEYENKKIFDFNPFAKLDQKGVGKLVKMSFKLGRETNPHLHVGICGEHGGDPDTIEFLNSVGIDYVSCSPFRVPIARLAAAQAKIKQSK</sequence>
<evidence type="ECO:0000256" key="10">
    <source>
        <dbReference type="ARBA" id="ARBA00022842"/>
    </source>
</evidence>
<feature type="domain" description="Pyruvate phosphate dikinase AMP/ATP-binding" evidence="16">
    <location>
        <begin position="58"/>
        <end position="292"/>
    </location>
</feature>
<comment type="similarity">
    <text evidence="2 11">Belongs to the PEP-utilizing enzyme family.</text>
</comment>
<dbReference type="InterPro" id="IPR000121">
    <property type="entry name" value="PEP_util_C"/>
</dbReference>
<dbReference type="GO" id="GO:0050242">
    <property type="term" value="F:pyruvate, phosphate dikinase activity"/>
    <property type="evidence" value="ECO:0007669"/>
    <property type="project" value="UniProtKB-UniRule"/>
</dbReference>
<feature type="binding site" evidence="13">
    <location>
        <position position="766"/>
    </location>
    <ligand>
        <name>substrate</name>
    </ligand>
</feature>
<dbReference type="InterPro" id="IPR002192">
    <property type="entry name" value="PPDK_AMP/ATP-bd"/>
</dbReference>
<feature type="domain" description="Pyruvate phosphate dikinase AMP/ATP-binding" evidence="16">
    <location>
        <begin position="303"/>
        <end position="345"/>
    </location>
</feature>
<feature type="binding site" evidence="13">
    <location>
        <position position="765"/>
    </location>
    <ligand>
        <name>substrate</name>
    </ligand>
</feature>
<evidence type="ECO:0000313" key="18">
    <source>
        <dbReference type="EMBL" id="AIZ36129.1"/>
    </source>
</evidence>
<dbReference type="NCBIfam" id="NF004531">
    <property type="entry name" value="PRK05878.1"/>
    <property type="match status" value="1"/>
</dbReference>
<feature type="binding site" evidence="14">
    <location>
        <position position="744"/>
    </location>
    <ligand>
        <name>Mg(2+)</name>
        <dbReference type="ChEBI" id="CHEBI:18420"/>
    </ligand>
</feature>
<comment type="catalytic activity">
    <reaction evidence="11">
        <text>pyruvate + phosphate + ATP = phosphoenolpyruvate + AMP + diphosphate + H(+)</text>
        <dbReference type="Rhea" id="RHEA:10756"/>
        <dbReference type="ChEBI" id="CHEBI:15361"/>
        <dbReference type="ChEBI" id="CHEBI:15378"/>
        <dbReference type="ChEBI" id="CHEBI:30616"/>
        <dbReference type="ChEBI" id="CHEBI:33019"/>
        <dbReference type="ChEBI" id="CHEBI:43474"/>
        <dbReference type="ChEBI" id="CHEBI:58702"/>
        <dbReference type="ChEBI" id="CHEBI:456215"/>
        <dbReference type="EC" id="2.7.9.1"/>
    </reaction>
</comment>
<dbReference type="PANTHER" id="PTHR22931">
    <property type="entry name" value="PHOSPHOENOLPYRUVATE DIKINASE-RELATED"/>
    <property type="match status" value="1"/>
</dbReference>
<dbReference type="KEGG" id="pmic:NW74_01545"/>
<evidence type="ECO:0000256" key="13">
    <source>
        <dbReference type="PIRSR" id="PIRSR000853-2"/>
    </source>
</evidence>
<evidence type="ECO:0000313" key="19">
    <source>
        <dbReference type="Proteomes" id="UP000031386"/>
    </source>
</evidence>
<feature type="binding site" evidence="13">
    <location>
        <position position="744"/>
    </location>
    <ligand>
        <name>substrate</name>
    </ligand>
</feature>
<dbReference type="STRING" id="33033.NW74_01545"/>
<feature type="binding site" evidence="14">
    <location>
        <position position="768"/>
    </location>
    <ligand>
        <name>Mg(2+)</name>
        <dbReference type="ChEBI" id="CHEBI:18420"/>
    </ligand>
</feature>
<dbReference type="PROSITE" id="PS00370">
    <property type="entry name" value="PEP_ENZYMES_PHOS_SITE"/>
    <property type="match status" value="1"/>
</dbReference>
<evidence type="ECO:0000256" key="8">
    <source>
        <dbReference type="ARBA" id="ARBA00022777"/>
    </source>
</evidence>
<evidence type="ECO:0000256" key="7">
    <source>
        <dbReference type="ARBA" id="ARBA00022741"/>
    </source>
</evidence>
<proteinExistence type="inferred from homology"/>
<evidence type="ECO:0000256" key="1">
    <source>
        <dbReference type="ARBA" id="ARBA00001946"/>
    </source>
</evidence>
<keyword evidence="9" id="KW-0067">ATP-binding</keyword>
<dbReference type="SUPFAM" id="SSF52009">
    <property type="entry name" value="Phosphohistidine domain"/>
    <property type="match status" value="1"/>
</dbReference>
<dbReference type="Gene3D" id="1.10.189.10">
    <property type="entry name" value="Pyruvate Phosphate Dikinase, domain 2"/>
    <property type="match status" value="1"/>
</dbReference>
<feature type="binding site" evidence="13">
    <location>
        <position position="767"/>
    </location>
    <ligand>
        <name>substrate</name>
    </ligand>
</feature>
<evidence type="ECO:0000256" key="2">
    <source>
        <dbReference type="ARBA" id="ARBA00007837"/>
    </source>
</evidence>
<name>A0A0B4S0W4_9FIRM</name>
<dbReference type="GO" id="GO:0016301">
    <property type="term" value="F:kinase activity"/>
    <property type="evidence" value="ECO:0007669"/>
    <property type="project" value="UniProtKB-UniRule"/>
</dbReference>
<feature type="binding site" evidence="13">
    <location>
        <position position="616"/>
    </location>
    <ligand>
        <name>substrate</name>
    </ligand>
</feature>
<keyword evidence="6 14" id="KW-0479">Metal-binding</keyword>
<dbReference type="Pfam" id="PF02896">
    <property type="entry name" value="PEP-utilizers_C"/>
    <property type="match status" value="1"/>
</dbReference>
<dbReference type="EC" id="2.7.9.1" evidence="3 11"/>
<evidence type="ECO:0000256" key="14">
    <source>
        <dbReference type="PIRSR" id="PIRSR000853-3"/>
    </source>
</evidence>
<dbReference type="SUPFAM" id="SSF51621">
    <property type="entry name" value="Phosphoenolpyruvate/pyruvate domain"/>
    <property type="match status" value="1"/>
</dbReference>
<dbReference type="EMBL" id="CP009761">
    <property type="protein sequence ID" value="AIZ36129.1"/>
    <property type="molecule type" value="Genomic_DNA"/>
</dbReference>
<evidence type="ECO:0000256" key="4">
    <source>
        <dbReference type="ARBA" id="ARBA00020138"/>
    </source>
</evidence>
<accession>A0A0B4S0W4</accession>
<keyword evidence="19" id="KW-1185">Reference proteome</keyword>
<dbReference type="InterPro" id="IPR010121">
    <property type="entry name" value="Pyruvate_phosphate_dikinase"/>
</dbReference>
<dbReference type="OrthoDB" id="9765468at2"/>
<dbReference type="SUPFAM" id="SSF56059">
    <property type="entry name" value="Glutathione synthetase ATP-binding domain-like"/>
    <property type="match status" value="1"/>
</dbReference>
<dbReference type="PIRSF" id="PIRSF000853">
    <property type="entry name" value="PPDK"/>
    <property type="match status" value="1"/>
</dbReference>
<evidence type="ECO:0000256" key="3">
    <source>
        <dbReference type="ARBA" id="ARBA00011994"/>
    </source>
</evidence>
<feature type="binding site" evidence="13">
    <location>
        <position position="560"/>
    </location>
    <ligand>
        <name>substrate</name>
    </ligand>
</feature>
<dbReference type="Proteomes" id="UP000031386">
    <property type="component" value="Chromosome"/>
</dbReference>
<dbReference type="InterPro" id="IPR040442">
    <property type="entry name" value="Pyrv_kinase-like_dom_sf"/>
</dbReference>
<feature type="active site" description="Tele-phosphohistidine intermediate" evidence="12">
    <location>
        <position position="454"/>
    </location>
</feature>
<evidence type="ECO:0000256" key="6">
    <source>
        <dbReference type="ARBA" id="ARBA00022723"/>
    </source>
</evidence>
<protein>
    <recommendedName>
        <fullName evidence="4 11">Pyruvate, phosphate dikinase</fullName>
        <ecNumber evidence="3 11">2.7.9.1</ecNumber>
    </recommendedName>
</protein>
<feature type="active site" description="Proton donor" evidence="12">
    <location>
        <position position="830"/>
    </location>
</feature>
<feature type="domain" description="PEP-utilising enzyme mobile" evidence="15">
    <location>
        <begin position="421"/>
        <end position="502"/>
    </location>
</feature>
<dbReference type="Gene3D" id="3.50.30.10">
    <property type="entry name" value="Phosphohistidine domain"/>
    <property type="match status" value="1"/>
</dbReference>
<dbReference type="RefSeq" id="WP_041953524.1">
    <property type="nucleotide sequence ID" value="NZ_CP009761.1"/>
</dbReference>
<feature type="binding site" evidence="13">
    <location>
        <position position="768"/>
    </location>
    <ligand>
        <name>substrate</name>
    </ligand>
</feature>
<keyword evidence="7" id="KW-0547">Nucleotide-binding</keyword>
<comment type="cofactor">
    <cofactor evidence="1 11 14">
        <name>Mg(2+)</name>
        <dbReference type="ChEBI" id="CHEBI:18420"/>
    </cofactor>
</comment>
<evidence type="ECO:0000256" key="9">
    <source>
        <dbReference type="ARBA" id="ARBA00022840"/>
    </source>
</evidence>
<keyword evidence="5 18" id="KW-0808">Transferase</keyword>
<keyword evidence="8 18" id="KW-0418">Kinase</keyword>
<dbReference type="NCBIfam" id="TIGR01828">
    <property type="entry name" value="pyru_phos_dikin"/>
    <property type="match status" value="1"/>
</dbReference>
<keyword evidence="10 14" id="KW-0460">Magnesium</keyword>
<gene>
    <name evidence="18" type="ORF">NW74_01545</name>
</gene>
<dbReference type="InterPro" id="IPR018274">
    <property type="entry name" value="PEP_util_AS"/>
</dbReference>
<dbReference type="AlphaFoldDB" id="A0A0B4S0W4"/>
<reference evidence="18 19" key="1">
    <citation type="submission" date="2014-10" db="EMBL/GenBank/DDBJ databases">
        <title>Complete genome sequence of Parvimonas micra KCOM 1535 (= ChDC B708).</title>
        <authorList>
            <person name="Kook J.-K."/>
            <person name="Park S.-N."/>
            <person name="Lim Y.K."/>
            <person name="Roh H."/>
        </authorList>
    </citation>
    <scope>NUCLEOTIDE SEQUENCE [LARGE SCALE GENOMIC DNA]</scope>
    <source>
        <strain evidence="19">KCOM 1535 / ChDC B708</strain>
    </source>
</reference>
<evidence type="ECO:0000259" key="15">
    <source>
        <dbReference type="Pfam" id="PF00391"/>
    </source>
</evidence>
<keyword evidence="18" id="KW-0670">Pyruvate</keyword>